<name>A0A5C8NLC6_9ACTN</name>
<dbReference type="GO" id="GO:0019843">
    <property type="term" value="F:rRNA binding"/>
    <property type="evidence" value="ECO:0007669"/>
    <property type="project" value="TreeGrafter"/>
</dbReference>
<dbReference type="GO" id="GO:0005829">
    <property type="term" value="C:cytosol"/>
    <property type="evidence" value="ECO:0007669"/>
    <property type="project" value="TreeGrafter"/>
</dbReference>
<evidence type="ECO:0000313" key="2">
    <source>
        <dbReference type="Proteomes" id="UP000321571"/>
    </source>
</evidence>
<protein>
    <submittedName>
        <fullName evidence="1">ABC transporter</fullName>
    </submittedName>
</protein>
<evidence type="ECO:0000313" key="1">
    <source>
        <dbReference type="EMBL" id="TXL61936.1"/>
    </source>
</evidence>
<dbReference type="InterPro" id="IPR027417">
    <property type="entry name" value="P-loop_NTPase"/>
</dbReference>
<sequence length="577" mass="62201">MPVDPGRRAVPSEHASVVLLGALSKLLTEISATPLRLEAPGVEAARARQAEVVDQLSDYVIPRLVQLDAPLLTVVGGSTGAGKSTLVNSIVGTRVTESGVLRPTTRSPVLVHHPDDAEWFQPDRVLPDLPRTSVPTNDVYALRLAMSERVPRGLAILDAPDVDSIDQGNRELASQLLAAADLWLFVTSAARYADQVPWDYLRQAAERSTSVAVVLDRTHADAVVEVRGHLARMMTSRGLSDSPLFTVPESTTDTEGLLPSDAVAPIVGWLTDLAADPRARTAVMTQTLDGAIRHNVLRTHDIADAMDAQVEAAEALYADVSDAYNDTAAAISQETSDGTLLRGEVFARWQEFVGTGEMMRSVEERVSRIRDRLVDGVTGKRTRATEVSRAVGDALTSLIVDDAESAAATAARAWGGSPSGKQLLASARGLERASHDLHNRAERAIRDWQAAVHDLVRIEGSDKRMTANFLAFGVNGVSATLMIVVLAHRAESRGPENVGRKLLAAIFGDLVLDSLVTKAHADLEARIAPLLRDEQLRFLDLLDSPETVRATQTTLREAARRAEYARHADFLEGGPDS</sequence>
<dbReference type="GO" id="GO:0043024">
    <property type="term" value="F:ribosomal small subunit binding"/>
    <property type="evidence" value="ECO:0007669"/>
    <property type="project" value="TreeGrafter"/>
</dbReference>
<gene>
    <name evidence="1" type="ORF">FHP06_04260</name>
</gene>
<dbReference type="PANTHER" id="PTHR42698">
    <property type="entry name" value="GTPASE ERA"/>
    <property type="match status" value="1"/>
</dbReference>
<dbReference type="GO" id="GO:0000028">
    <property type="term" value="P:ribosomal small subunit assembly"/>
    <property type="evidence" value="ECO:0007669"/>
    <property type="project" value="TreeGrafter"/>
</dbReference>
<dbReference type="Proteomes" id="UP000321571">
    <property type="component" value="Unassembled WGS sequence"/>
</dbReference>
<dbReference type="OrthoDB" id="207675at2"/>
<dbReference type="InterPro" id="IPR005662">
    <property type="entry name" value="GTPase_Era-like"/>
</dbReference>
<dbReference type="GO" id="GO:0005525">
    <property type="term" value="F:GTP binding"/>
    <property type="evidence" value="ECO:0007669"/>
    <property type="project" value="InterPro"/>
</dbReference>
<reference evidence="1 2" key="1">
    <citation type="submission" date="2019-06" db="EMBL/GenBank/DDBJ databases">
        <title>Aeromicrobium sp. nov., isolated from a maize field.</title>
        <authorList>
            <person name="Lin S.-Y."/>
            <person name="Tsai C.-F."/>
            <person name="Young C.-C."/>
        </authorList>
    </citation>
    <scope>NUCLEOTIDE SEQUENCE [LARGE SCALE GENOMIC DNA]</scope>
    <source>
        <strain evidence="1 2">CC-CFT486</strain>
    </source>
</reference>
<dbReference type="SUPFAM" id="SSF52540">
    <property type="entry name" value="P-loop containing nucleoside triphosphate hydrolases"/>
    <property type="match status" value="1"/>
</dbReference>
<organism evidence="1 2">
    <name type="scientific">Aeromicrobium terrae</name>
    <dbReference type="NCBI Taxonomy" id="2498846"/>
    <lineage>
        <taxon>Bacteria</taxon>
        <taxon>Bacillati</taxon>
        <taxon>Actinomycetota</taxon>
        <taxon>Actinomycetes</taxon>
        <taxon>Propionibacteriales</taxon>
        <taxon>Nocardioidaceae</taxon>
        <taxon>Aeromicrobium</taxon>
    </lineage>
</organism>
<keyword evidence="2" id="KW-1185">Reference proteome</keyword>
<dbReference type="Gene3D" id="3.40.50.300">
    <property type="entry name" value="P-loop containing nucleotide triphosphate hydrolases"/>
    <property type="match status" value="1"/>
</dbReference>
<dbReference type="AlphaFoldDB" id="A0A5C8NLC6"/>
<comment type="caution">
    <text evidence="1">The sequence shown here is derived from an EMBL/GenBank/DDBJ whole genome shotgun (WGS) entry which is preliminary data.</text>
</comment>
<dbReference type="EMBL" id="VDUX01000002">
    <property type="protein sequence ID" value="TXL61936.1"/>
    <property type="molecule type" value="Genomic_DNA"/>
</dbReference>
<accession>A0A5C8NLC6</accession>
<dbReference type="PANTHER" id="PTHR42698:SF1">
    <property type="entry name" value="GTPASE ERA, MITOCHONDRIAL"/>
    <property type="match status" value="1"/>
</dbReference>
<proteinExistence type="predicted"/>